<dbReference type="STRING" id="1798680.A3J66_03505"/>
<dbReference type="InterPro" id="IPR006597">
    <property type="entry name" value="Sel1-like"/>
</dbReference>
<dbReference type="Proteomes" id="UP000176282">
    <property type="component" value="Unassembled WGS sequence"/>
</dbReference>
<dbReference type="PROSITE" id="PS50005">
    <property type="entry name" value="TPR"/>
    <property type="match status" value="2"/>
</dbReference>
<dbReference type="PANTHER" id="PTHR45586:SF1">
    <property type="entry name" value="LIPOPOLYSACCHARIDE ASSEMBLY PROTEIN B"/>
    <property type="match status" value="1"/>
</dbReference>
<dbReference type="PANTHER" id="PTHR45586">
    <property type="entry name" value="TPR REPEAT-CONTAINING PROTEIN PA4667"/>
    <property type="match status" value="1"/>
</dbReference>
<reference evidence="5 6" key="1">
    <citation type="journal article" date="2016" name="Nat. Commun.">
        <title>Thousands of microbial genomes shed light on interconnected biogeochemical processes in an aquifer system.</title>
        <authorList>
            <person name="Anantharaman K."/>
            <person name="Brown C.T."/>
            <person name="Hug L.A."/>
            <person name="Sharon I."/>
            <person name="Castelle C.J."/>
            <person name="Probst A.J."/>
            <person name="Thomas B.C."/>
            <person name="Singh A."/>
            <person name="Wilkins M.J."/>
            <person name="Karaoz U."/>
            <person name="Brodie E.L."/>
            <person name="Williams K.H."/>
            <person name="Hubbard S.S."/>
            <person name="Banfield J.F."/>
        </authorList>
    </citation>
    <scope>NUCLEOTIDE SEQUENCE [LARGE SCALE GENOMIC DNA]</scope>
</reference>
<dbReference type="PROSITE" id="PS50293">
    <property type="entry name" value="TPR_REGION"/>
    <property type="match status" value="1"/>
</dbReference>
<gene>
    <name evidence="5" type="ORF">A3J66_03505</name>
</gene>
<feature type="transmembrane region" description="Helical" evidence="4">
    <location>
        <begin position="46"/>
        <end position="66"/>
    </location>
</feature>
<keyword evidence="4" id="KW-1133">Transmembrane helix</keyword>
<feature type="repeat" description="TPR" evidence="3">
    <location>
        <begin position="617"/>
        <end position="650"/>
    </location>
</feature>
<dbReference type="SMART" id="SM00028">
    <property type="entry name" value="TPR"/>
    <property type="match status" value="4"/>
</dbReference>
<feature type="transmembrane region" description="Helical" evidence="4">
    <location>
        <begin position="259"/>
        <end position="282"/>
    </location>
</feature>
<dbReference type="Pfam" id="PF13176">
    <property type="entry name" value="TPR_7"/>
    <property type="match status" value="1"/>
</dbReference>
<organism evidence="5 6">
    <name type="scientific">Candidatus Magasanikbacteria bacterium RIFCSPHIGHO2_02_FULL_47_14</name>
    <dbReference type="NCBI Taxonomy" id="1798680"/>
    <lineage>
        <taxon>Bacteria</taxon>
        <taxon>Candidatus Magasanikiibacteriota</taxon>
    </lineage>
</organism>
<evidence type="ECO:0000313" key="5">
    <source>
        <dbReference type="EMBL" id="OGH68756.1"/>
    </source>
</evidence>
<evidence type="ECO:0000256" key="3">
    <source>
        <dbReference type="PROSITE-ProRule" id="PRU00339"/>
    </source>
</evidence>
<feature type="transmembrane region" description="Helical" evidence="4">
    <location>
        <begin position="12"/>
        <end position="34"/>
    </location>
</feature>
<evidence type="ECO:0000256" key="2">
    <source>
        <dbReference type="ARBA" id="ARBA00022803"/>
    </source>
</evidence>
<name>A0A1F6MAU9_9BACT</name>
<accession>A0A1F6MAU9</accession>
<comment type="caution">
    <text evidence="5">The sequence shown here is derived from an EMBL/GenBank/DDBJ whole genome shotgun (WGS) entry which is preliminary data.</text>
</comment>
<keyword evidence="4" id="KW-0472">Membrane</keyword>
<keyword evidence="4" id="KW-0812">Transmembrane</keyword>
<keyword evidence="2 3" id="KW-0802">TPR repeat</keyword>
<feature type="transmembrane region" description="Helical" evidence="4">
    <location>
        <begin position="232"/>
        <end position="252"/>
    </location>
</feature>
<dbReference type="AlphaFoldDB" id="A0A1F6MAU9"/>
<dbReference type="Pfam" id="PF13181">
    <property type="entry name" value="TPR_8"/>
    <property type="match status" value="1"/>
</dbReference>
<dbReference type="SMART" id="SM00671">
    <property type="entry name" value="SEL1"/>
    <property type="match status" value="3"/>
</dbReference>
<feature type="transmembrane region" description="Helical" evidence="4">
    <location>
        <begin position="405"/>
        <end position="429"/>
    </location>
</feature>
<sequence length="767" mass="86043">MSVFSSYSRHYRFIDYALFSLLLVGTTVLPLFYLPFTRDVLNVPKLLVLNGFVLAAFLLWFVRALISKEVVFRKTILDIALILCIVASGLATVLSISPRFSVSGSTEEFVLHLTALLPVFAWVWVCIQEVRATDRWRCMLTALISSGAIATLLFLVRDTHLWQTIAQYMQLSAVPFNTVSSLNSVFGVFLVSIIIVSVGLLLPREQRWSWQVAPTVAVIFCLWALASIGFSLVWWLLALGLSGLLIFAFLFLPQVRMSVFSILFVCMIMAWLFALLGSPQFIKKNLPVEVTMGFQPSWSIVKDTLLAGPKTFLVGSGPGTFFYDFSQYRTTSFNTNPLVWRTRFHQPFNTAFAVLAEQGLLGSLGVVLVFLLVVGSGVTIWSSLQKEKIEDVMRSIVDRIGGHKPFLIEVCALFIAWAILTAGLFLTFVDVVGWWLWWWFVALVMIGFSFFSSQIVEKKTIHLRLSSQYSLAMSLGVVLYVVCLIILLAFGIRVYAGEVAFTKASRALQPETTQEFLNDALRYRPAYAPYHLAQAQLYLQQASQESQKENAVASVVAGFLARAVNEAKIATDLSPKDGETWETLATMYINARAFAPEATKWAIDALERAQVIEPTNPLVTLRLGDMYLADGSSDKAEALYKKSIELKQDYVLAYQQLSSLYESQQKMDEAIGVYTALIQTGVADAESAYELGRLLYNRNQPSDTDQAIQLWNQVVATASNHSNALYSLGLAYERKGDKNKAIQYYQRVRELNPDNQDIKEKIQKLLQ</sequence>
<feature type="transmembrane region" description="Helical" evidence="4">
    <location>
        <begin position="139"/>
        <end position="156"/>
    </location>
</feature>
<dbReference type="EMBL" id="MFQB01000007">
    <property type="protein sequence ID" value="OGH68756.1"/>
    <property type="molecule type" value="Genomic_DNA"/>
</dbReference>
<dbReference type="InterPro" id="IPR011990">
    <property type="entry name" value="TPR-like_helical_dom_sf"/>
</dbReference>
<protein>
    <submittedName>
        <fullName evidence="5">Uncharacterized protein</fullName>
    </submittedName>
</protein>
<feature type="transmembrane region" description="Helical" evidence="4">
    <location>
        <begin position="78"/>
        <end position="97"/>
    </location>
</feature>
<dbReference type="SUPFAM" id="SSF48452">
    <property type="entry name" value="TPR-like"/>
    <property type="match status" value="1"/>
</dbReference>
<evidence type="ECO:0000313" key="6">
    <source>
        <dbReference type="Proteomes" id="UP000176282"/>
    </source>
</evidence>
<feature type="transmembrane region" description="Helical" evidence="4">
    <location>
        <begin position="477"/>
        <end position="496"/>
    </location>
</feature>
<feature type="repeat" description="TPR" evidence="3">
    <location>
        <begin position="722"/>
        <end position="755"/>
    </location>
</feature>
<feature type="transmembrane region" description="Helical" evidence="4">
    <location>
        <begin position="176"/>
        <end position="201"/>
    </location>
</feature>
<feature type="transmembrane region" description="Helical" evidence="4">
    <location>
        <begin position="208"/>
        <end position="226"/>
    </location>
</feature>
<dbReference type="InterPro" id="IPR051012">
    <property type="entry name" value="CellSynth/LPSAsmb/PSIAsmb"/>
</dbReference>
<evidence type="ECO:0000256" key="1">
    <source>
        <dbReference type="ARBA" id="ARBA00022737"/>
    </source>
</evidence>
<dbReference type="Gene3D" id="1.25.40.10">
    <property type="entry name" value="Tetratricopeptide repeat domain"/>
    <property type="match status" value="2"/>
</dbReference>
<dbReference type="Pfam" id="PF00515">
    <property type="entry name" value="TPR_1"/>
    <property type="match status" value="1"/>
</dbReference>
<feature type="transmembrane region" description="Helical" evidence="4">
    <location>
        <begin position="435"/>
        <end position="456"/>
    </location>
</feature>
<keyword evidence="1" id="KW-0677">Repeat</keyword>
<feature type="transmembrane region" description="Helical" evidence="4">
    <location>
        <begin position="360"/>
        <end position="384"/>
    </location>
</feature>
<proteinExistence type="predicted"/>
<evidence type="ECO:0000256" key="4">
    <source>
        <dbReference type="SAM" id="Phobius"/>
    </source>
</evidence>
<dbReference type="InterPro" id="IPR019734">
    <property type="entry name" value="TPR_rpt"/>
</dbReference>
<feature type="transmembrane region" description="Helical" evidence="4">
    <location>
        <begin position="109"/>
        <end position="127"/>
    </location>
</feature>